<dbReference type="Pfam" id="PF08241">
    <property type="entry name" value="Methyltransf_11"/>
    <property type="match status" value="1"/>
</dbReference>
<dbReference type="SUPFAM" id="SSF46785">
    <property type="entry name" value="Winged helix' DNA-binding domain"/>
    <property type="match status" value="1"/>
</dbReference>
<dbReference type="AlphaFoldDB" id="A0A934ISA6"/>
<protein>
    <submittedName>
        <fullName evidence="2">ArsR family transcriptional regulator</fullName>
    </submittedName>
</protein>
<accession>A0A934ISA6</accession>
<sequence length="331" mass="36155">MTTTTGHDALVTALRAAGESTRLRILALLADTDLTVKDLTTILGQSQPRISRHLKLLAEAGLVTRSAEGAFAFYRLAEETEAKQIADTILAHLDPNDPIHTRDRERRNATRQANAEVAAGFFAANAEVWDRIRSLHVPEAEVEAKIREMLSDRQIHHLLDVGTGTGRMLELLADRADRLLGIDASAAMLAVARANLARVGVANARLAQDDVYALSLPRDAFDVVIFHQVLHYLDSPARAIAEAARTLRPGGRMLIVDFAPHGLTALRTEAQHRRLGIARAEMADWLDAAGLGTVEIIDLPSTDHELTVTLWLAEDGRIITDDTRTKEGAFA</sequence>
<evidence type="ECO:0000313" key="2">
    <source>
        <dbReference type="EMBL" id="MBJ3777713.1"/>
    </source>
</evidence>
<dbReference type="InterPro" id="IPR029063">
    <property type="entry name" value="SAM-dependent_MTases_sf"/>
</dbReference>
<evidence type="ECO:0000313" key="3">
    <source>
        <dbReference type="Proteomes" id="UP000609531"/>
    </source>
</evidence>
<dbReference type="Gene3D" id="3.40.50.150">
    <property type="entry name" value="Vaccinia Virus protein VP39"/>
    <property type="match status" value="1"/>
</dbReference>
<dbReference type="EMBL" id="JAEKJA010000020">
    <property type="protein sequence ID" value="MBJ3777713.1"/>
    <property type="molecule type" value="Genomic_DNA"/>
</dbReference>
<dbReference type="InterPro" id="IPR036388">
    <property type="entry name" value="WH-like_DNA-bd_sf"/>
</dbReference>
<name>A0A934ISA6_9HYPH</name>
<dbReference type="PANTHER" id="PTHR42912:SF93">
    <property type="entry name" value="N6-ADENOSINE-METHYLTRANSFERASE TMT1A"/>
    <property type="match status" value="1"/>
</dbReference>
<dbReference type="InterPro" id="IPR001845">
    <property type="entry name" value="HTH_ArsR_DNA-bd_dom"/>
</dbReference>
<dbReference type="SMART" id="SM00418">
    <property type="entry name" value="HTH_ARSR"/>
    <property type="match status" value="1"/>
</dbReference>
<dbReference type="SUPFAM" id="SSF53335">
    <property type="entry name" value="S-adenosyl-L-methionine-dependent methyltransferases"/>
    <property type="match status" value="1"/>
</dbReference>
<dbReference type="PANTHER" id="PTHR42912">
    <property type="entry name" value="METHYLTRANSFERASE"/>
    <property type="match status" value="1"/>
</dbReference>
<dbReference type="PRINTS" id="PR00778">
    <property type="entry name" value="HTHARSR"/>
</dbReference>
<dbReference type="CDD" id="cd02440">
    <property type="entry name" value="AdoMet_MTases"/>
    <property type="match status" value="1"/>
</dbReference>
<dbReference type="InterPro" id="IPR011991">
    <property type="entry name" value="ArsR-like_HTH"/>
</dbReference>
<dbReference type="GO" id="GO:0003700">
    <property type="term" value="F:DNA-binding transcription factor activity"/>
    <property type="evidence" value="ECO:0007669"/>
    <property type="project" value="InterPro"/>
</dbReference>
<proteinExistence type="predicted"/>
<reference evidence="2" key="1">
    <citation type="submission" date="2020-12" db="EMBL/GenBank/DDBJ databases">
        <title>Bacterial taxonomy.</title>
        <authorList>
            <person name="Pan X."/>
        </authorList>
    </citation>
    <scope>NUCLEOTIDE SEQUENCE</scope>
    <source>
        <strain evidence="2">B2012</strain>
    </source>
</reference>
<dbReference type="InterPro" id="IPR050508">
    <property type="entry name" value="Methyltransf_Superfamily"/>
</dbReference>
<comment type="caution">
    <text evidence="2">The sequence shown here is derived from an EMBL/GenBank/DDBJ whole genome shotgun (WGS) entry which is preliminary data.</text>
</comment>
<organism evidence="2 3">
    <name type="scientific">Acuticoccus mangrovi</name>
    <dbReference type="NCBI Taxonomy" id="2796142"/>
    <lineage>
        <taxon>Bacteria</taxon>
        <taxon>Pseudomonadati</taxon>
        <taxon>Pseudomonadota</taxon>
        <taxon>Alphaproteobacteria</taxon>
        <taxon>Hyphomicrobiales</taxon>
        <taxon>Amorphaceae</taxon>
        <taxon>Acuticoccus</taxon>
    </lineage>
</organism>
<dbReference type="Pfam" id="PF01022">
    <property type="entry name" value="HTH_5"/>
    <property type="match status" value="1"/>
</dbReference>
<dbReference type="InterPro" id="IPR013216">
    <property type="entry name" value="Methyltransf_11"/>
</dbReference>
<dbReference type="Proteomes" id="UP000609531">
    <property type="component" value="Unassembled WGS sequence"/>
</dbReference>
<dbReference type="NCBIfam" id="NF033788">
    <property type="entry name" value="HTH_metalloreg"/>
    <property type="match status" value="1"/>
</dbReference>
<dbReference type="PROSITE" id="PS50987">
    <property type="entry name" value="HTH_ARSR_2"/>
    <property type="match status" value="1"/>
</dbReference>
<dbReference type="Gene3D" id="1.10.10.10">
    <property type="entry name" value="Winged helix-like DNA-binding domain superfamily/Winged helix DNA-binding domain"/>
    <property type="match status" value="1"/>
</dbReference>
<dbReference type="InterPro" id="IPR036390">
    <property type="entry name" value="WH_DNA-bd_sf"/>
</dbReference>
<dbReference type="GO" id="GO:0008757">
    <property type="term" value="F:S-adenosylmethionine-dependent methyltransferase activity"/>
    <property type="evidence" value="ECO:0007669"/>
    <property type="project" value="InterPro"/>
</dbReference>
<dbReference type="CDD" id="cd00090">
    <property type="entry name" value="HTH_ARSR"/>
    <property type="match status" value="1"/>
</dbReference>
<evidence type="ECO:0000259" key="1">
    <source>
        <dbReference type="PROSITE" id="PS50987"/>
    </source>
</evidence>
<feature type="domain" description="HTH arsR-type" evidence="1">
    <location>
        <begin position="2"/>
        <end position="97"/>
    </location>
</feature>
<gene>
    <name evidence="2" type="ORF">JCR33_18550</name>
</gene>
<keyword evidence="3" id="KW-1185">Reference proteome</keyword>